<dbReference type="CDD" id="cd02947">
    <property type="entry name" value="TRX_family"/>
    <property type="match status" value="1"/>
</dbReference>
<dbReference type="SUPFAM" id="SSF52833">
    <property type="entry name" value="Thioredoxin-like"/>
    <property type="match status" value="1"/>
</dbReference>
<comment type="caution">
    <text evidence="1">The sequence shown here is derived from an EMBL/GenBank/DDBJ whole genome shotgun (WGS) entry which is preliminary data.</text>
</comment>
<accession>A0A0F9M5H3</accession>
<dbReference type="EMBL" id="LAZR01005123">
    <property type="protein sequence ID" value="KKN02680.1"/>
    <property type="molecule type" value="Genomic_DNA"/>
</dbReference>
<sequence>MGFFNSIFGSNNSEERQTVEKSPWIGLTSIDQLEEIEKNSTARTQVVFKHSTTCGVSRMVLNGFQKNPIFKENTIDYYFLDIHRHPDVSNEIARKFQVVHQSPQLLVIKNGETVAHDSHGSINALTLEKYV</sequence>
<reference evidence="1" key="1">
    <citation type="journal article" date="2015" name="Nature">
        <title>Complex archaea that bridge the gap between prokaryotes and eukaryotes.</title>
        <authorList>
            <person name="Spang A."/>
            <person name="Saw J.H."/>
            <person name="Jorgensen S.L."/>
            <person name="Zaremba-Niedzwiedzka K."/>
            <person name="Martijn J."/>
            <person name="Lind A.E."/>
            <person name="van Eijk R."/>
            <person name="Schleper C."/>
            <person name="Guy L."/>
            <person name="Ettema T.J."/>
        </authorList>
    </citation>
    <scope>NUCLEOTIDE SEQUENCE</scope>
</reference>
<protein>
    <recommendedName>
        <fullName evidence="2">Bacillithiol system protein YtxJ</fullName>
    </recommendedName>
</protein>
<dbReference type="Pfam" id="PF11009">
    <property type="entry name" value="BrxC"/>
    <property type="match status" value="1"/>
</dbReference>
<dbReference type="InterPro" id="IPR022551">
    <property type="entry name" value="BrxC"/>
</dbReference>
<name>A0A0F9M5H3_9ZZZZ</name>
<evidence type="ECO:0000313" key="1">
    <source>
        <dbReference type="EMBL" id="KKN02680.1"/>
    </source>
</evidence>
<proteinExistence type="predicted"/>
<evidence type="ECO:0008006" key="2">
    <source>
        <dbReference type="Google" id="ProtNLM"/>
    </source>
</evidence>
<dbReference type="AlphaFoldDB" id="A0A0F9M5H3"/>
<dbReference type="NCBIfam" id="TIGR04019">
    <property type="entry name" value="B_thiol_YtxJ"/>
    <property type="match status" value="1"/>
</dbReference>
<dbReference type="InterPro" id="IPR036249">
    <property type="entry name" value="Thioredoxin-like_sf"/>
</dbReference>
<organism evidence="1">
    <name type="scientific">marine sediment metagenome</name>
    <dbReference type="NCBI Taxonomy" id="412755"/>
    <lineage>
        <taxon>unclassified sequences</taxon>
        <taxon>metagenomes</taxon>
        <taxon>ecological metagenomes</taxon>
    </lineage>
</organism>
<gene>
    <name evidence="1" type="ORF">LCGC14_1115300</name>
</gene>
<dbReference type="Gene3D" id="3.40.30.10">
    <property type="entry name" value="Glutaredoxin"/>
    <property type="match status" value="1"/>
</dbReference>